<accession>A0A972FMT0</accession>
<comment type="caution">
    <text evidence="1">The sequence shown here is derived from an EMBL/GenBank/DDBJ whole genome shotgun (WGS) entry which is preliminary data.</text>
</comment>
<name>A0A972FMT0_9FLAO</name>
<keyword evidence="2" id="KW-1185">Reference proteome</keyword>
<dbReference type="EMBL" id="JAAMPU010000106">
    <property type="protein sequence ID" value="NMH28562.1"/>
    <property type="molecule type" value="Genomic_DNA"/>
</dbReference>
<organism evidence="1 2">
    <name type="scientific">Flavobacterium silvaticum</name>
    <dbReference type="NCBI Taxonomy" id="1852020"/>
    <lineage>
        <taxon>Bacteria</taxon>
        <taxon>Pseudomonadati</taxon>
        <taxon>Bacteroidota</taxon>
        <taxon>Flavobacteriia</taxon>
        <taxon>Flavobacteriales</taxon>
        <taxon>Flavobacteriaceae</taxon>
        <taxon>Flavobacterium</taxon>
    </lineage>
</organism>
<proteinExistence type="predicted"/>
<dbReference type="RefSeq" id="WP_169527673.1">
    <property type="nucleotide sequence ID" value="NZ_JAAMPU010000106.1"/>
</dbReference>
<reference evidence="1" key="1">
    <citation type="submission" date="2020-02" db="EMBL/GenBank/DDBJ databases">
        <title>Flavobacterium sp. genome.</title>
        <authorList>
            <person name="Jung H.S."/>
            <person name="Baek J.H."/>
            <person name="Jeon C.O."/>
        </authorList>
    </citation>
    <scope>NUCLEOTIDE SEQUENCE</scope>
    <source>
        <strain evidence="1">SE-s28</strain>
    </source>
</reference>
<dbReference type="Proteomes" id="UP000712080">
    <property type="component" value="Unassembled WGS sequence"/>
</dbReference>
<sequence>MEIVANGSRKNYRRLRESLVERKKAIREAYENEKLLEWKVISWFRMQYRLVLVGFEIHGNDKNY</sequence>
<dbReference type="AlphaFoldDB" id="A0A972FMT0"/>
<evidence type="ECO:0000313" key="1">
    <source>
        <dbReference type="EMBL" id="NMH28562.1"/>
    </source>
</evidence>
<gene>
    <name evidence="1" type="ORF">G6047_11010</name>
</gene>
<evidence type="ECO:0000313" key="2">
    <source>
        <dbReference type="Proteomes" id="UP000712080"/>
    </source>
</evidence>
<protein>
    <submittedName>
        <fullName evidence="1">Uncharacterized protein</fullName>
    </submittedName>
</protein>